<name>U5NBE0_9MOLU</name>
<evidence type="ECO:0000313" key="2">
    <source>
        <dbReference type="Proteomes" id="UP000017119"/>
    </source>
</evidence>
<dbReference type="KEGG" id="mpv:PRV_00405"/>
<dbReference type="AlphaFoldDB" id="U5NBE0"/>
<dbReference type="EMBL" id="CP006771">
    <property type="protein sequence ID" value="AGX88856.1"/>
    <property type="molecule type" value="Genomic_DNA"/>
</dbReference>
<sequence>MYKSESSFSDFKIDSKNKFIDLLIKSLSSLEFFKVLDNSS</sequence>
<dbReference type="Proteomes" id="UP000017119">
    <property type="component" value="Chromosome"/>
</dbReference>
<proteinExistence type="predicted"/>
<keyword evidence="2" id="KW-1185">Reference proteome</keyword>
<dbReference type="HOGENOM" id="CLU_3292748_0_0_14"/>
<reference evidence="1 2" key="1">
    <citation type="journal article" date="2013" name="Genome Announc.">
        <title>Genome Sequence of Mycoplasma parvum (Formerly Eperythrozoon parvum), a Diminutive Hemoplasma of the Pig.</title>
        <authorList>
            <person name="do Nascimento N.C."/>
            <person name="Dos Santos A.P."/>
            <person name="Chu Y."/>
            <person name="Guimaraes A.M."/>
            <person name="Pagliaro A."/>
            <person name="Messick J.B."/>
        </authorList>
    </citation>
    <scope>NUCLEOTIDE SEQUENCE [LARGE SCALE GENOMIC DNA]</scope>
    <source>
        <strain evidence="1 2">Indiana</strain>
    </source>
</reference>
<gene>
    <name evidence="1" type="ORF">PRV_00405</name>
</gene>
<organism evidence="1 2">
    <name type="scientific">Mycoplasma parvum str. Indiana</name>
    <dbReference type="NCBI Taxonomy" id="1403316"/>
    <lineage>
        <taxon>Bacteria</taxon>
        <taxon>Bacillati</taxon>
        <taxon>Mycoplasmatota</taxon>
        <taxon>Mollicutes</taxon>
        <taxon>Mycoplasmataceae</taxon>
        <taxon>Mycoplasma</taxon>
    </lineage>
</organism>
<accession>U5NBE0</accession>
<protein>
    <submittedName>
        <fullName evidence="1">Uncharacterized protein</fullName>
    </submittedName>
</protein>
<evidence type="ECO:0000313" key="1">
    <source>
        <dbReference type="EMBL" id="AGX88856.1"/>
    </source>
</evidence>
<dbReference type="STRING" id="1403316.PRV_00405"/>